<dbReference type="GO" id="GO:0016301">
    <property type="term" value="F:kinase activity"/>
    <property type="evidence" value="ECO:0007669"/>
    <property type="project" value="UniProtKB-KW"/>
</dbReference>
<protein>
    <submittedName>
        <fullName evidence="1">Sensory transduction protein kinase</fullName>
    </submittedName>
</protein>
<dbReference type="AlphaFoldDB" id="K1SN26"/>
<keyword evidence="1" id="KW-0418">Kinase</keyword>
<evidence type="ECO:0000313" key="1">
    <source>
        <dbReference type="EMBL" id="EKC48706.1"/>
    </source>
</evidence>
<reference evidence="1" key="1">
    <citation type="journal article" date="2013" name="Environ. Microbiol.">
        <title>Microbiota from the distal guts of lean and obese adolescents exhibit partial functional redundancy besides clear differences in community structure.</title>
        <authorList>
            <person name="Ferrer M."/>
            <person name="Ruiz A."/>
            <person name="Lanza F."/>
            <person name="Haange S.B."/>
            <person name="Oberbach A."/>
            <person name="Till H."/>
            <person name="Bargiela R."/>
            <person name="Campoy C."/>
            <person name="Segura M.T."/>
            <person name="Richter M."/>
            <person name="von Bergen M."/>
            <person name="Seifert J."/>
            <person name="Suarez A."/>
        </authorList>
    </citation>
    <scope>NUCLEOTIDE SEQUENCE</scope>
</reference>
<dbReference type="Gene3D" id="3.30.565.10">
    <property type="entry name" value="Histidine kinase-like ATPase, C-terminal domain"/>
    <property type="match status" value="1"/>
</dbReference>
<dbReference type="InterPro" id="IPR036890">
    <property type="entry name" value="HATPase_C_sf"/>
</dbReference>
<comment type="caution">
    <text evidence="1">The sequence shown here is derived from an EMBL/GenBank/DDBJ whole genome shotgun (WGS) entry which is preliminary data.</text>
</comment>
<gene>
    <name evidence="1" type="ORF">OBE_15033</name>
</gene>
<sequence length="154" mass="17284">FRYFLVFSRGEQETHPEPYDAQILCAQLLGECAAELRSRGFDVNLLLLTTPCTVTTDVQMLKRVTDNLLSNIEKYADPAARLTILAECEGERLHVCFANRARRELARVESNHIGLRTCEAILQLLGGQFFTHRTGDDFSAEFVLPRTPPDAAQG</sequence>
<dbReference type="EMBL" id="AJWZ01010360">
    <property type="protein sequence ID" value="EKC48706.1"/>
    <property type="molecule type" value="Genomic_DNA"/>
</dbReference>
<keyword evidence="1" id="KW-0808">Transferase</keyword>
<accession>K1SN26</accession>
<organism evidence="1">
    <name type="scientific">human gut metagenome</name>
    <dbReference type="NCBI Taxonomy" id="408170"/>
    <lineage>
        <taxon>unclassified sequences</taxon>
        <taxon>metagenomes</taxon>
        <taxon>organismal metagenomes</taxon>
    </lineage>
</organism>
<feature type="non-terminal residue" evidence="1">
    <location>
        <position position="1"/>
    </location>
</feature>
<dbReference type="SUPFAM" id="SSF55874">
    <property type="entry name" value="ATPase domain of HSP90 chaperone/DNA topoisomerase II/histidine kinase"/>
    <property type="match status" value="1"/>
</dbReference>
<proteinExistence type="predicted"/>
<name>K1SN26_9ZZZZ</name>